<reference evidence="3" key="1">
    <citation type="submission" date="2020-10" db="EMBL/GenBank/DDBJ databases">
        <authorList>
            <person name="Castelo-Branco R."/>
            <person name="Eusebio N."/>
            <person name="Adriana R."/>
            <person name="Vieira A."/>
            <person name="Brugerolle De Fraissinette N."/>
            <person name="Rezende De Castro R."/>
            <person name="Schneider M.P."/>
            <person name="Vasconcelos V."/>
            <person name="Leao P.N."/>
        </authorList>
    </citation>
    <scope>NUCLEOTIDE SEQUENCE</scope>
    <source>
        <strain evidence="3">LEGE 11480</strain>
    </source>
</reference>
<feature type="compositionally biased region" description="Low complexity" evidence="1">
    <location>
        <begin position="82"/>
        <end position="92"/>
    </location>
</feature>
<feature type="transmembrane region" description="Helical" evidence="2">
    <location>
        <begin position="29"/>
        <end position="49"/>
    </location>
</feature>
<name>A0A928Z336_9CYAN</name>
<keyword evidence="2" id="KW-0472">Membrane</keyword>
<dbReference type="EMBL" id="JADEXQ010000031">
    <property type="protein sequence ID" value="MBE9030229.1"/>
    <property type="molecule type" value="Genomic_DNA"/>
</dbReference>
<dbReference type="AlphaFoldDB" id="A0A928Z336"/>
<dbReference type="RefSeq" id="WP_264325056.1">
    <property type="nucleotide sequence ID" value="NZ_JADEXQ010000031.1"/>
</dbReference>
<feature type="compositionally biased region" description="Low complexity" evidence="1">
    <location>
        <begin position="64"/>
        <end position="75"/>
    </location>
</feature>
<keyword evidence="4" id="KW-1185">Reference proteome</keyword>
<feature type="region of interest" description="Disordered" evidence="1">
    <location>
        <begin position="64"/>
        <end position="96"/>
    </location>
</feature>
<evidence type="ECO:0008006" key="5">
    <source>
        <dbReference type="Google" id="ProtNLM"/>
    </source>
</evidence>
<evidence type="ECO:0000313" key="3">
    <source>
        <dbReference type="EMBL" id="MBE9030229.1"/>
    </source>
</evidence>
<proteinExistence type="predicted"/>
<keyword evidence="2" id="KW-1133">Transmembrane helix</keyword>
<accession>A0A928Z336</accession>
<dbReference type="Proteomes" id="UP000625316">
    <property type="component" value="Unassembled WGS sequence"/>
</dbReference>
<evidence type="ECO:0000256" key="1">
    <source>
        <dbReference type="SAM" id="MobiDB-lite"/>
    </source>
</evidence>
<protein>
    <recommendedName>
        <fullName evidence="5">SH3 domain-containing protein</fullName>
    </recommendedName>
</protein>
<keyword evidence="2" id="KW-0812">Transmembrane</keyword>
<comment type="caution">
    <text evidence="3">The sequence shown here is derived from an EMBL/GenBank/DDBJ whole genome shotgun (WGS) entry which is preliminary data.</text>
</comment>
<sequence length="169" mass="17759">MADKPAETTPTAEKPAPVIIPNTVPAVELLLIGGFAVMVLNYLMGWGLFGSDRTTSRPAIVIQPQRPSQPTTQSPVSPPAATPQTSPATAPQVSTGDAAGTHRVLCSSGNQGLNFRPSAGFSTPLFAIPCGKLVTVTGNPVTVQNETWSPITYANRQGWSATKLLQPRR</sequence>
<evidence type="ECO:0000256" key="2">
    <source>
        <dbReference type="SAM" id="Phobius"/>
    </source>
</evidence>
<organism evidence="3 4">
    <name type="scientific">Romeriopsis navalis LEGE 11480</name>
    <dbReference type="NCBI Taxonomy" id="2777977"/>
    <lineage>
        <taxon>Bacteria</taxon>
        <taxon>Bacillati</taxon>
        <taxon>Cyanobacteriota</taxon>
        <taxon>Cyanophyceae</taxon>
        <taxon>Leptolyngbyales</taxon>
        <taxon>Leptolyngbyaceae</taxon>
        <taxon>Romeriopsis</taxon>
        <taxon>Romeriopsis navalis</taxon>
    </lineage>
</organism>
<evidence type="ECO:0000313" key="4">
    <source>
        <dbReference type="Proteomes" id="UP000625316"/>
    </source>
</evidence>
<gene>
    <name evidence="3" type="ORF">IQ266_10855</name>
</gene>